<feature type="signal peptide" evidence="3">
    <location>
        <begin position="1"/>
        <end position="20"/>
    </location>
</feature>
<evidence type="ECO:0000256" key="3">
    <source>
        <dbReference type="SAM" id="SignalP"/>
    </source>
</evidence>
<protein>
    <submittedName>
        <fullName evidence="4">Uncharacterized protein</fullName>
    </submittedName>
</protein>
<evidence type="ECO:0000256" key="1">
    <source>
        <dbReference type="SAM" id="MobiDB-lite"/>
    </source>
</evidence>
<dbReference type="EMBL" id="MSFL01000019">
    <property type="protein sequence ID" value="PWY76994.1"/>
    <property type="molecule type" value="Genomic_DNA"/>
</dbReference>
<proteinExistence type="predicted"/>
<name>A0A317VRH4_9EURO</name>
<dbReference type="AlphaFoldDB" id="A0A317VRH4"/>
<feature type="transmembrane region" description="Helical" evidence="2">
    <location>
        <begin position="48"/>
        <end position="72"/>
    </location>
</feature>
<dbReference type="Proteomes" id="UP000247233">
    <property type="component" value="Unassembled WGS sequence"/>
</dbReference>
<comment type="caution">
    <text evidence="4">The sequence shown here is derived from an EMBL/GenBank/DDBJ whole genome shotgun (WGS) entry which is preliminary data.</text>
</comment>
<reference evidence="4 5" key="1">
    <citation type="submission" date="2016-12" db="EMBL/GenBank/DDBJ databases">
        <title>The genomes of Aspergillus section Nigri reveals drivers in fungal speciation.</title>
        <authorList>
            <consortium name="DOE Joint Genome Institute"/>
            <person name="Vesth T.C."/>
            <person name="Nybo J."/>
            <person name="Theobald S."/>
            <person name="Brandl J."/>
            <person name="Frisvad J.C."/>
            <person name="Nielsen K.F."/>
            <person name="Lyhne E.K."/>
            <person name="Kogle M.E."/>
            <person name="Kuo A."/>
            <person name="Riley R."/>
            <person name="Clum A."/>
            <person name="Nolan M."/>
            <person name="Lipzen A."/>
            <person name="Salamov A."/>
            <person name="Henrissat B."/>
            <person name="Wiebenga A."/>
            <person name="De Vries R.P."/>
            <person name="Grigoriev I.V."/>
            <person name="Mortensen U.H."/>
            <person name="Andersen M.R."/>
            <person name="Baker S.E."/>
        </authorList>
    </citation>
    <scope>NUCLEOTIDE SEQUENCE [LARGE SCALE GENOMIC DNA]</scope>
    <source>
        <strain evidence="4 5">CBS 117.55</strain>
    </source>
</reference>
<dbReference type="RefSeq" id="XP_025397755.1">
    <property type="nucleotide sequence ID" value="XM_025548164.1"/>
</dbReference>
<keyword evidence="5" id="KW-1185">Reference proteome</keyword>
<gene>
    <name evidence="4" type="ORF">BO70DRAFT_430517</name>
</gene>
<feature type="chain" id="PRO_5016270138" evidence="3">
    <location>
        <begin position="21"/>
        <end position="149"/>
    </location>
</feature>
<feature type="compositionally biased region" description="Basic and acidic residues" evidence="1">
    <location>
        <begin position="121"/>
        <end position="137"/>
    </location>
</feature>
<evidence type="ECO:0000256" key="2">
    <source>
        <dbReference type="SAM" id="Phobius"/>
    </source>
</evidence>
<keyword evidence="2" id="KW-0812">Transmembrane</keyword>
<evidence type="ECO:0000313" key="4">
    <source>
        <dbReference type="EMBL" id="PWY76994.1"/>
    </source>
</evidence>
<dbReference type="VEuPathDB" id="FungiDB:BO70DRAFT_430517"/>
<evidence type="ECO:0000313" key="5">
    <source>
        <dbReference type="Proteomes" id="UP000247233"/>
    </source>
</evidence>
<dbReference type="GeneID" id="37070401"/>
<keyword evidence="2" id="KW-0472">Membrane</keyword>
<keyword evidence="3" id="KW-0732">Signal</keyword>
<organism evidence="4 5">
    <name type="scientific">Aspergillus heteromorphus CBS 117.55</name>
    <dbReference type="NCBI Taxonomy" id="1448321"/>
    <lineage>
        <taxon>Eukaryota</taxon>
        <taxon>Fungi</taxon>
        <taxon>Dikarya</taxon>
        <taxon>Ascomycota</taxon>
        <taxon>Pezizomycotina</taxon>
        <taxon>Eurotiomycetes</taxon>
        <taxon>Eurotiomycetidae</taxon>
        <taxon>Eurotiales</taxon>
        <taxon>Aspergillaceae</taxon>
        <taxon>Aspergillus</taxon>
        <taxon>Aspergillus subgen. Circumdati</taxon>
    </lineage>
</organism>
<accession>A0A317VRH4</accession>
<keyword evidence="2" id="KW-1133">Transmembrane helix</keyword>
<feature type="region of interest" description="Disordered" evidence="1">
    <location>
        <begin position="96"/>
        <end position="149"/>
    </location>
</feature>
<sequence>MYSQYTFWMMVLGLPTRALAQSVLNEVDSQDGNSDSTTKNRSVSPKGMIILCTIVALVLIIGVSFTTVFIVAKKRRLRARDTLCYPDGVTEVMETPSVSRTVTEGNEKLSKGSSHIGSQPDLEKNARTEKEDPDTRPKGWGTYFSFGRT</sequence>
<dbReference type="OrthoDB" id="5425637at2759"/>